<protein>
    <submittedName>
        <fullName evidence="1">F-box family protein</fullName>
    </submittedName>
</protein>
<dbReference type="EMBL" id="MK500612">
    <property type="protein sequence ID" value="QBK94071.1"/>
    <property type="molecule type" value="Genomic_DNA"/>
</dbReference>
<accession>A0A481ZIX1</accession>
<name>A0A481ZIX1_9VIRU</name>
<sequence length="225" mass="27017">MNSTSSDTLQLIFTYLDVGEIFRKGLTNHLFDRACRSESLWKNKLSEDYSIVEKKNETWRSKAKKVYIESISFWKNVGNDIDYYMIKNLGFKDEVDKFEKRLTDYALRERKEFFVTKLIFKAHSHEYMYYMMTMRLCKNFVSLFEKVASLSSQKKISIKWILDLVDECECEDERCIQGICVCECDEYCVSWRVECLVRIYLKYNHLFIDDVNSNKWKEELIRQGV</sequence>
<proteinExistence type="predicted"/>
<evidence type="ECO:0000313" key="1">
    <source>
        <dbReference type="EMBL" id="QBK94071.1"/>
    </source>
</evidence>
<reference evidence="1" key="1">
    <citation type="journal article" date="2019" name="MBio">
        <title>Virus Genomes from Deep Sea Sediments Expand the Ocean Megavirome and Support Independent Origins of Viral Gigantism.</title>
        <authorList>
            <person name="Backstrom D."/>
            <person name="Yutin N."/>
            <person name="Jorgensen S.L."/>
            <person name="Dharamshi J."/>
            <person name="Homa F."/>
            <person name="Zaremba-Niedwiedzka K."/>
            <person name="Spang A."/>
            <person name="Wolf Y.I."/>
            <person name="Koonin E.V."/>
            <person name="Ettema T.J."/>
        </authorList>
    </citation>
    <scope>NUCLEOTIDE SEQUENCE</scope>
</reference>
<dbReference type="SUPFAM" id="SSF81383">
    <property type="entry name" value="F-box domain"/>
    <property type="match status" value="1"/>
</dbReference>
<organism evidence="1">
    <name type="scientific">Pithovirus LCPAC406</name>
    <dbReference type="NCBI Taxonomy" id="2506599"/>
    <lineage>
        <taxon>Viruses</taxon>
        <taxon>Pithoviruses</taxon>
    </lineage>
</organism>
<gene>
    <name evidence="1" type="ORF">LCPAC406_03850</name>
</gene>
<dbReference type="InterPro" id="IPR036047">
    <property type="entry name" value="F-box-like_dom_sf"/>
</dbReference>